<sequence>MPSNDYSSSDQINTLYVRNLNEKISREMLKNALISTFKKYGLKVLDITTFKNVRLRGQSFITLASHKDCLKAIDIMNTIIILDKPIDMHIAKVNSDRGIEELMKQADHENYKVKFEEYLRKQRSHRLQLRKSDGNSRKRVLSEVEDDVDQQQNKKARKTKTSKQPPQNKILLLTKLPSDVIEDRLFSVFDEYKGFLNLTLVGIRHLALVEFKSEDESARCLQDLDGKVTINGNVCELQFAKK</sequence>
<keyword evidence="1 2" id="KW-0694">RNA-binding</keyword>
<dbReference type="PROSITE" id="PS50102">
    <property type="entry name" value="RRM"/>
    <property type="match status" value="2"/>
</dbReference>
<dbReference type="OrthoDB" id="266020at2759"/>
<evidence type="ECO:0000256" key="3">
    <source>
        <dbReference type="SAM" id="MobiDB-lite"/>
    </source>
</evidence>
<dbReference type="AlphaFoldDB" id="A0A875S6M6"/>
<proteinExistence type="predicted"/>
<evidence type="ECO:0000259" key="4">
    <source>
        <dbReference type="PROSITE" id="PS50102"/>
    </source>
</evidence>
<dbReference type="EMBL" id="CP064815">
    <property type="protein sequence ID" value="QPG76583.1"/>
    <property type="molecule type" value="Genomic_DNA"/>
</dbReference>
<dbReference type="Pfam" id="PF00076">
    <property type="entry name" value="RRM_1"/>
    <property type="match status" value="2"/>
</dbReference>
<dbReference type="KEGG" id="bnn:FOA43_003974"/>
<dbReference type="InterPro" id="IPR035979">
    <property type="entry name" value="RBD_domain_sf"/>
</dbReference>
<reference evidence="5" key="1">
    <citation type="submission" date="2020-10" db="EMBL/GenBank/DDBJ databases">
        <authorList>
            <person name="Roach M.J.R."/>
        </authorList>
    </citation>
    <scope>NUCLEOTIDE SEQUENCE</scope>
    <source>
        <strain evidence="5">CBS 1945</strain>
    </source>
</reference>
<feature type="region of interest" description="Disordered" evidence="3">
    <location>
        <begin position="126"/>
        <end position="166"/>
    </location>
</feature>
<dbReference type="Gene3D" id="3.30.70.330">
    <property type="match status" value="2"/>
</dbReference>
<dbReference type="InterPro" id="IPR000504">
    <property type="entry name" value="RRM_dom"/>
</dbReference>
<dbReference type="InterPro" id="IPR012677">
    <property type="entry name" value="Nucleotide-bd_a/b_plait_sf"/>
</dbReference>
<feature type="domain" description="RRM" evidence="4">
    <location>
        <begin position="13"/>
        <end position="93"/>
    </location>
</feature>
<dbReference type="GO" id="GO:0003723">
    <property type="term" value="F:RNA binding"/>
    <property type="evidence" value="ECO:0007669"/>
    <property type="project" value="UniProtKB-UniRule"/>
</dbReference>
<dbReference type="SUPFAM" id="SSF54928">
    <property type="entry name" value="RNA-binding domain, RBD"/>
    <property type="match status" value="1"/>
</dbReference>
<protein>
    <recommendedName>
        <fullName evidence="4">RRM domain-containing protein</fullName>
    </recommendedName>
</protein>
<dbReference type="Proteomes" id="UP000662931">
    <property type="component" value="Chromosome 4"/>
</dbReference>
<evidence type="ECO:0000313" key="5">
    <source>
        <dbReference type="EMBL" id="QPG76583.1"/>
    </source>
</evidence>
<dbReference type="PANTHER" id="PTHR10501">
    <property type="entry name" value="U1 SMALL NUCLEAR RIBONUCLEOPROTEIN A/U2 SMALL NUCLEAR RIBONUCLEOPROTEIN B"/>
    <property type="match status" value="1"/>
</dbReference>
<keyword evidence="6" id="KW-1185">Reference proteome</keyword>
<organism evidence="5 6">
    <name type="scientific">Eeniella nana</name>
    <name type="common">Yeast</name>
    <name type="synonym">Brettanomyces nanus</name>
    <dbReference type="NCBI Taxonomy" id="13502"/>
    <lineage>
        <taxon>Eukaryota</taxon>
        <taxon>Fungi</taxon>
        <taxon>Dikarya</taxon>
        <taxon>Ascomycota</taxon>
        <taxon>Saccharomycotina</taxon>
        <taxon>Pichiomycetes</taxon>
        <taxon>Pichiales</taxon>
        <taxon>Pichiaceae</taxon>
        <taxon>Brettanomyces</taxon>
    </lineage>
</organism>
<gene>
    <name evidence="5" type="ORF">FOA43_003974</name>
</gene>
<feature type="compositionally biased region" description="Basic and acidic residues" evidence="3">
    <location>
        <begin position="130"/>
        <end position="142"/>
    </location>
</feature>
<accession>A0A875S6M6</accession>
<evidence type="ECO:0000256" key="1">
    <source>
        <dbReference type="ARBA" id="ARBA00022884"/>
    </source>
</evidence>
<name>A0A875S6M6_EENNA</name>
<feature type="domain" description="RRM" evidence="4">
    <location>
        <begin position="169"/>
        <end position="242"/>
    </location>
</feature>
<evidence type="ECO:0000313" key="6">
    <source>
        <dbReference type="Proteomes" id="UP000662931"/>
    </source>
</evidence>
<evidence type="ECO:0000256" key="2">
    <source>
        <dbReference type="PROSITE-ProRule" id="PRU00176"/>
    </source>
</evidence>
<dbReference type="RefSeq" id="XP_038780148.1">
    <property type="nucleotide sequence ID" value="XM_038924220.1"/>
</dbReference>
<dbReference type="SMART" id="SM00360">
    <property type="entry name" value="RRM"/>
    <property type="match status" value="2"/>
</dbReference>
<dbReference type="GeneID" id="62197374"/>